<gene>
    <name evidence="2" type="ORF">HERILL_LOCUS4242</name>
</gene>
<proteinExistence type="predicted"/>
<dbReference type="EMBL" id="LR899010">
    <property type="protein sequence ID" value="CAD7081119.1"/>
    <property type="molecule type" value="Genomic_DNA"/>
</dbReference>
<feature type="compositionally biased region" description="Basic residues" evidence="1">
    <location>
        <begin position="84"/>
        <end position="95"/>
    </location>
</feature>
<feature type="compositionally biased region" description="Basic and acidic residues" evidence="1">
    <location>
        <begin position="12"/>
        <end position="24"/>
    </location>
</feature>
<dbReference type="InterPro" id="IPR028265">
    <property type="entry name" value="TTDN1/SICKLE"/>
</dbReference>
<evidence type="ECO:0000256" key="1">
    <source>
        <dbReference type="SAM" id="MobiDB-lite"/>
    </source>
</evidence>
<feature type="compositionally biased region" description="Low complexity" evidence="1">
    <location>
        <begin position="63"/>
        <end position="76"/>
    </location>
</feature>
<sequence length="163" mass="19103">MNESPQNTSAPPDEKSPRFGKDDNFIPLGFSSPINQRQPEEGDIYPSQRRSFEFFSAKRPTFRNNYRNNRYQPNNRRSNDNKGHQNHHHQPKNNRKNFCEQTPGKRADDDRSYFHPSMLEDPWRNLMANLERRRANSSQTQPPRTQEPSADQSPAQSSDSKED</sequence>
<evidence type="ECO:0000313" key="2">
    <source>
        <dbReference type="EMBL" id="CAD7081119.1"/>
    </source>
</evidence>
<organism evidence="2 3">
    <name type="scientific">Hermetia illucens</name>
    <name type="common">Black soldier fly</name>
    <dbReference type="NCBI Taxonomy" id="343691"/>
    <lineage>
        <taxon>Eukaryota</taxon>
        <taxon>Metazoa</taxon>
        <taxon>Ecdysozoa</taxon>
        <taxon>Arthropoda</taxon>
        <taxon>Hexapoda</taxon>
        <taxon>Insecta</taxon>
        <taxon>Pterygota</taxon>
        <taxon>Neoptera</taxon>
        <taxon>Endopterygota</taxon>
        <taxon>Diptera</taxon>
        <taxon>Brachycera</taxon>
        <taxon>Stratiomyomorpha</taxon>
        <taxon>Stratiomyidae</taxon>
        <taxon>Hermetiinae</taxon>
        <taxon>Hermetia</taxon>
    </lineage>
</organism>
<keyword evidence="3" id="KW-1185">Reference proteome</keyword>
<dbReference type="OrthoDB" id="7689747at2759"/>
<feature type="compositionally biased region" description="Polar residues" evidence="1">
    <location>
        <begin position="136"/>
        <end position="147"/>
    </location>
</feature>
<dbReference type="Pfam" id="PF15502">
    <property type="entry name" value="MPLKIP"/>
    <property type="match status" value="1"/>
</dbReference>
<feature type="compositionally biased region" description="Polar residues" evidence="1">
    <location>
        <begin position="1"/>
        <end position="10"/>
    </location>
</feature>
<accession>A0A7R8YSY3</accession>
<feature type="compositionally biased region" description="Low complexity" evidence="1">
    <location>
        <begin position="148"/>
        <end position="163"/>
    </location>
</feature>
<evidence type="ECO:0000313" key="3">
    <source>
        <dbReference type="Proteomes" id="UP000594454"/>
    </source>
</evidence>
<dbReference type="Proteomes" id="UP000594454">
    <property type="component" value="Chromosome 2"/>
</dbReference>
<protein>
    <submittedName>
        <fullName evidence="2">Uncharacterized protein</fullName>
    </submittedName>
</protein>
<feature type="region of interest" description="Disordered" evidence="1">
    <location>
        <begin position="1"/>
        <end position="163"/>
    </location>
</feature>
<dbReference type="AlphaFoldDB" id="A0A7R8YSY3"/>
<feature type="compositionally biased region" description="Basic and acidic residues" evidence="1">
    <location>
        <begin position="103"/>
        <end position="113"/>
    </location>
</feature>
<name>A0A7R8YSY3_HERIL</name>
<reference evidence="2 3" key="1">
    <citation type="submission" date="2020-11" db="EMBL/GenBank/DDBJ databases">
        <authorList>
            <person name="Wallbank WR R."/>
            <person name="Pardo Diaz C."/>
            <person name="Kozak K."/>
            <person name="Martin S."/>
            <person name="Jiggins C."/>
            <person name="Moest M."/>
            <person name="Warren A I."/>
            <person name="Generalovic N T."/>
            <person name="Byers J.R.P. K."/>
            <person name="Montejo-Kovacevich G."/>
            <person name="Yen C E."/>
        </authorList>
    </citation>
    <scope>NUCLEOTIDE SEQUENCE [LARGE SCALE GENOMIC DNA]</scope>
</reference>
<dbReference type="InParanoid" id="A0A7R8YSY3"/>